<keyword evidence="5" id="KW-0007">Acetylation</keyword>
<evidence type="ECO:0000256" key="7">
    <source>
        <dbReference type="ARBA" id="ARBA00023140"/>
    </source>
</evidence>
<dbReference type="FunFam" id="3.90.226.10:FF:000024">
    <property type="entry name" value="Delta3,5-delta2,4-dienoyl-CoA isomerase"/>
    <property type="match status" value="1"/>
</dbReference>
<comment type="similarity">
    <text evidence="3 9">Belongs to the enoyl-CoA hydratase/isomerase family.</text>
</comment>
<dbReference type="Pfam" id="PF00378">
    <property type="entry name" value="ECH_1"/>
    <property type="match status" value="1"/>
</dbReference>
<evidence type="ECO:0000256" key="4">
    <source>
        <dbReference type="ARBA" id="ARBA00022832"/>
    </source>
</evidence>
<dbReference type="EMBL" id="JBDFQZ010000002">
    <property type="protein sequence ID" value="KAK9751199.1"/>
    <property type="molecule type" value="Genomic_DNA"/>
</dbReference>
<keyword evidence="4" id="KW-0276">Fatty acid metabolism</keyword>
<evidence type="ECO:0000256" key="9">
    <source>
        <dbReference type="RuleBase" id="RU003707"/>
    </source>
</evidence>
<dbReference type="InterPro" id="IPR018376">
    <property type="entry name" value="Enoyl-CoA_hyd/isom_CS"/>
</dbReference>
<dbReference type="InterPro" id="IPR014748">
    <property type="entry name" value="Enoyl-CoA_hydra_C"/>
</dbReference>
<dbReference type="Gene3D" id="3.90.226.10">
    <property type="entry name" value="2-enoyl-CoA Hydratase, Chain A, domain 1"/>
    <property type="match status" value="1"/>
</dbReference>
<proteinExistence type="inferred from homology"/>
<name>A0AAW1MXC0_SAPOF</name>
<dbReference type="PANTHER" id="PTHR43149">
    <property type="entry name" value="ENOYL-COA HYDRATASE"/>
    <property type="match status" value="1"/>
</dbReference>
<keyword evidence="7" id="KW-0576">Peroxisome</keyword>
<evidence type="ECO:0000256" key="3">
    <source>
        <dbReference type="ARBA" id="ARBA00005254"/>
    </source>
</evidence>
<dbReference type="AlphaFoldDB" id="A0AAW1MXC0"/>
<evidence type="ECO:0000313" key="11">
    <source>
        <dbReference type="Proteomes" id="UP001443914"/>
    </source>
</evidence>
<protein>
    <submittedName>
        <fullName evidence="10">Uncharacterized protein</fullName>
    </submittedName>
</protein>
<keyword evidence="6" id="KW-0443">Lipid metabolism</keyword>
<dbReference type="GO" id="GO:0051750">
    <property type="term" value="F:delta(3,5)-delta(2,4)-dienoyl-CoA isomerase activity"/>
    <property type="evidence" value="ECO:0007669"/>
    <property type="project" value="TreeGrafter"/>
</dbReference>
<dbReference type="CDD" id="cd06558">
    <property type="entry name" value="crotonase-like"/>
    <property type="match status" value="1"/>
</dbReference>
<organism evidence="10 11">
    <name type="scientific">Saponaria officinalis</name>
    <name type="common">Common soapwort</name>
    <name type="synonym">Lychnis saponaria</name>
    <dbReference type="NCBI Taxonomy" id="3572"/>
    <lineage>
        <taxon>Eukaryota</taxon>
        <taxon>Viridiplantae</taxon>
        <taxon>Streptophyta</taxon>
        <taxon>Embryophyta</taxon>
        <taxon>Tracheophyta</taxon>
        <taxon>Spermatophyta</taxon>
        <taxon>Magnoliopsida</taxon>
        <taxon>eudicotyledons</taxon>
        <taxon>Gunneridae</taxon>
        <taxon>Pentapetalae</taxon>
        <taxon>Caryophyllales</taxon>
        <taxon>Caryophyllaceae</taxon>
        <taxon>Caryophylleae</taxon>
        <taxon>Saponaria</taxon>
    </lineage>
</organism>
<accession>A0AAW1MXC0</accession>
<dbReference type="Proteomes" id="UP001443914">
    <property type="component" value="Unassembled WGS sequence"/>
</dbReference>
<evidence type="ECO:0000256" key="8">
    <source>
        <dbReference type="ARBA" id="ARBA00023235"/>
    </source>
</evidence>
<comment type="subcellular location">
    <subcellularLocation>
        <location evidence="1">Peroxisome</location>
    </subcellularLocation>
</comment>
<gene>
    <name evidence="10" type="ORF">RND81_02G249600</name>
</gene>
<dbReference type="NCBIfam" id="NF004794">
    <property type="entry name" value="PRK06142.1"/>
    <property type="match status" value="1"/>
</dbReference>
<keyword evidence="8" id="KW-0413">Isomerase</keyword>
<comment type="pathway">
    <text evidence="2">Lipid metabolism; fatty acid beta-oxidation.</text>
</comment>
<sequence>MEEYKSLKIDQIKPNSSVFRLTLNRPSHRNALSDHFFHEFPKALNYLDQNPNVSVIILSGAGDHFCAGIDLNTLTSIQSQSQSSDRGRGGERLRREIKRLQSAVTALEECRKPVIAGIHGACIGGAIDIVTACDIRYSTADAFFSVKEVDLAITADLGTLQRLPGIVGFGNAMELALTGRRFSASEAKDMGLISRVFGSKLELDQYLAGIAEEIAAKSQLAVMGTKAVLLKTRDMSLDQGLDYVATWNSAMLLSDDLKEAISAYFHKRKPTFAKL</sequence>
<dbReference type="InterPro" id="IPR045002">
    <property type="entry name" value="Ech1-like"/>
</dbReference>
<dbReference type="GO" id="GO:0005777">
    <property type="term" value="C:peroxisome"/>
    <property type="evidence" value="ECO:0007669"/>
    <property type="project" value="UniProtKB-SubCell"/>
</dbReference>
<reference evidence="10" key="1">
    <citation type="submission" date="2024-03" db="EMBL/GenBank/DDBJ databases">
        <title>WGS assembly of Saponaria officinalis var. Norfolk2.</title>
        <authorList>
            <person name="Jenkins J."/>
            <person name="Shu S."/>
            <person name="Grimwood J."/>
            <person name="Barry K."/>
            <person name="Goodstein D."/>
            <person name="Schmutz J."/>
            <person name="Leebens-Mack J."/>
            <person name="Osbourn A."/>
        </authorList>
    </citation>
    <scope>NUCLEOTIDE SEQUENCE [LARGE SCALE GENOMIC DNA]</scope>
    <source>
        <strain evidence="10">JIC</strain>
    </source>
</reference>
<dbReference type="FunFam" id="1.10.12.10:FF:000004">
    <property type="entry name" value="Delta3,5-delta2,4-dienoyl-CoA isomerase"/>
    <property type="match status" value="1"/>
</dbReference>
<comment type="caution">
    <text evidence="10">The sequence shown here is derived from an EMBL/GenBank/DDBJ whole genome shotgun (WGS) entry which is preliminary data.</text>
</comment>
<dbReference type="InterPro" id="IPR001753">
    <property type="entry name" value="Enoyl-CoA_hydra/iso"/>
</dbReference>
<dbReference type="Gene3D" id="1.10.12.10">
    <property type="entry name" value="Lyase 2-enoyl-coa Hydratase, Chain A, domain 2"/>
    <property type="match status" value="1"/>
</dbReference>
<dbReference type="SUPFAM" id="SSF52096">
    <property type="entry name" value="ClpP/crotonase"/>
    <property type="match status" value="1"/>
</dbReference>
<evidence type="ECO:0000256" key="5">
    <source>
        <dbReference type="ARBA" id="ARBA00022990"/>
    </source>
</evidence>
<evidence type="ECO:0000313" key="10">
    <source>
        <dbReference type="EMBL" id="KAK9751199.1"/>
    </source>
</evidence>
<evidence type="ECO:0000256" key="6">
    <source>
        <dbReference type="ARBA" id="ARBA00023098"/>
    </source>
</evidence>
<dbReference type="InterPro" id="IPR029045">
    <property type="entry name" value="ClpP/crotonase-like_dom_sf"/>
</dbReference>
<dbReference type="PANTHER" id="PTHR43149:SF1">
    <property type="entry name" value="DELTA(3,5)-DELTA(2,4)-DIENOYL-COA ISOMERASE, MITOCHONDRIAL"/>
    <property type="match status" value="1"/>
</dbReference>
<evidence type="ECO:0000256" key="1">
    <source>
        <dbReference type="ARBA" id="ARBA00004275"/>
    </source>
</evidence>
<dbReference type="PROSITE" id="PS00166">
    <property type="entry name" value="ENOYL_COA_HYDRATASE"/>
    <property type="match status" value="1"/>
</dbReference>
<keyword evidence="11" id="KW-1185">Reference proteome</keyword>
<evidence type="ECO:0000256" key="2">
    <source>
        <dbReference type="ARBA" id="ARBA00005005"/>
    </source>
</evidence>
<dbReference type="GO" id="GO:0006631">
    <property type="term" value="P:fatty acid metabolic process"/>
    <property type="evidence" value="ECO:0007669"/>
    <property type="project" value="UniProtKB-KW"/>
</dbReference>